<evidence type="ECO:0000313" key="1">
    <source>
        <dbReference type="EMBL" id="KAG5603538.1"/>
    </source>
</evidence>
<dbReference type="GO" id="GO:0020037">
    <property type="term" value="F:heme binding"/>
    <property type="evidence" value="ECO:0007669"/>
    <property type="project" value="InterPro"/>
</dbReference>
<dbReference type="InterPro" id="IPR001128">
    <property type="entry name" value="Cyt_P450"/>
</dbReference>
<dbReference type="Pfam" id="PF00067">
    <property type="entry name" value="p450"/>
    <property type="match status" value="1"/>
</dbReference>
<dbReference type="OrthoDB" id="1896685at2759"/>
<gene>
    <name evidence="1" type="ORF">H5410_025030</name>
</gene>
<dbReference type="GO" id="GO:0005506">
    <property type="term" value="F:iron ion binding"/>
    <property type="evidence" value="ECO:0007669"/>
    <property type="project" value="InterPro"/>
</dbReference>
<dbReference type="InterPro" id="IPR036396">
    <property type="entry name" value="Cyt_P450_sf"/>
</dbReference>
<accession>A0A9J5YT32</accession>
<dbReference type="GO" id="GO:0004497">
    <property type="term" value="F:monooxygenase activity"/>
    <property type="evidence" value="ECO:0007669"/>
    <property type="project" value="InterPro"/>
</dbReference>
<dbReference type="Proteomes" id="UP000824120">
    <property type="component" value="Chromosome 5"/>
</dbReference>
<dbReference type="Gene3D" id="1.10.630.10">
    <property type="entry name" value="Cytochrome P450"/>
    <property type="match status" value="1"/>
</dbReference>
<sequence length="100" mass="11508">MRALRAPTSSLRVTHSIEPPCGKERQECMEDPLLYEETNNLVYLHATLLETLRVYRTISKIVRYVTCDDILQNGTYVPAGSYIILCGKDKVCMGRRLFRI</sequence>
<comment type="caution">
    <text evidence="1">The sequence shown here is derived from an EMBL/GenBank/DDBJ whole genome shotgun (WGS) entry which is preliminary data.</text>
</comment>
<dbReference type="AlphaFoldDB" id="A0A9J5YT32"/>
<evidence type="ECO:0008006" key="3">
    <source>
        <dbReference type="Google" id="ProtNLM"/>
    </source>
</evidence>
<reference evidence="1 2" key="1">
    <citation type="submission" date="2020-09" db="EMBL/GenBank/DDBJ databases">
        <title>De no assembly of potato wild relative species, Solanum commersonii.</title>
        <authorList>
            <person name="Cho K."/>
        </authorList>
    </citation>
    <scope>NUCLEOTIDE SEQUENCE [LARGE SCALE GENOMIC DNA]</scope>
    <source>
        <strain evidence="1">LZ3.2</strain>
        <tissue evidence="1">Leaf</tissue>
    </source>
</reference>
<organism evidence="1 2">
    <name type="scientific">Solanum commersonii</name>
    <name type="common">Commerson's wild potato</name>
    <name type="synonym">Commerson's nightshade</name>
    <dbReference type="NCBI Taxonomy" id="4109"/>
    <lineage>
        <taxon>Eukaryota</taxon>
        <taxon>Viridiplantae</taxon>
        <taxon>Streptophyta</taxon>
        <taxon>Embryophyta</taxon>
        <taxon>Tracheophyta</taxon>
        <taxon>Spermatophyta</taxon>
        <taxon>Magnoliopsida</taxon>
        <taxon>eudicotyledons</taxon>
        <taxon>Gunneridae</taxon>
        <taxon>Pentapetalae</taxon>
        <taxon>asterids</taxon>
        <taxon>lamiids</taxon>
        <taxon>Solanales</taxon>
        <taxon>Solanaceae</taxon>
        <taxon>Solanoideae</taxon>
        <taxon>Solaneae</taxon>
        <taxon>Solanum</taxon>
    </lineage>
</organism>
<dbReference type="EMBL" id="JACXVP010000005">
    <property type="protein sequence ID" value="KAG5603538.1"/>
    <property type="molecule type" value="Genomic_DNA"/>
</dbReference>
<protein>
    <recommendedName>
        <fullName evidence="3">Cytochrome P450</fullName>
    </recommendedName>
</protein>
<proteinExistence type="predicted"/>
<evidence type="ECO:0000313" key="2">
    <source>
        <dbReference type="Proteomes" id="UP000824120"/>
    </source>
</evidence>
<dbReference type="GO" id="GO:0016705">
    <property type="term" value="F:oxidoreductase activity, acting on paired donors, with incorporation or reduction of molecular oxygen"/>
    <property type="evidence" value="ECO:0007669"/>
    <property type="project" value="InterPro"/>
</dbReference>
<name>A0A9J5YT32_SOLCO</name>
<dbReference type="SUPFAM" id="SSF48264">
    <property type="entry name" value="Cytochrome P450"/>
    <property type="match status" value="1"/>
</dbReference>
<keyword evidence="2" id="KW-1185">Reference proteome</keyword>